<dbReference type="InterPro" id="IPR058531">
    <property type="entry name" value="Baseplate_J_M"/>
</dbReference>
<dbReference type="PANTHER" id="PTHR37829">
    <property type="entry name" value="PHAGE-LIKE ELEMENT PBSX PROTEIN XKDT"/>
    <property type="match status" value="1"/>
</dbReference>
<dbReference type="RefSeq" id="WP_074373307.1">
    <property type="nucleotide sequence ID" value="NZ_AP024907.1"/>
</dbReference>
<feature type="domain" description="Baseplate J-like central" evidence="1">
    <location>
        <begin position="193"/>
        <end position="272"/>
    </location>
</feature>
<name>A0A1N6M5S3_9VIBR</name>
<proteinExistence type="predicted"/>
<dbReference type="OrthoDB" id="7565172at2"/>
<dbReference type="Pfam" id="PF26078">
    <property type="entry name" value="Baseplate_J_M"/>
    <property type="match status" value="1"/>
</dbReference>
<dbReference type="InterPro" id="IPR052399">
    <property type="entry name" value="Phage_Baseplate_Assmbl_Protein"/>
</dbReference>
<evidence type="ECO:0000313" key="3">
    <source>
        <dbReference type="Proteomes" id="UP000184774"/>
    </source>
</evidence>
<dbReference type="EMBL" id="FSSB01000016">
    <property type="protein sequence ID" value="SIO94782.1"/>
    <property type="molecule type" value="Genomic_DNA"/>
</dbReference>
<organism evidence="2 3">
    <name type="scientific">Vibrio spartinae</name>
    <dbReference type="NCBI Taxonomy" id="1918945"/>
    <lineage>
        <taxon>Bacteria</taxon>
        <taxon>Pseudomonadati</taxon>
        <taxon>Pseudomonadota</taxon>
        <taxon>Gammaproteobacteria</taxon>
        <taxon>Vibrionales</taxon>
        <taxon>Vibrionaceae</taxon>
        <taxon>Vibrio</taxon>
    </lineage>
</organism>
<dbReference type="AlphaFoldDB" id="A0A1N6M5S3"/>
<gene>
    <name evidence="2" type="ORF">VSP9026_02512</name>
</gene>
<evidence type="ECO:0000313" key="2">
    <source>
        <dbReference type="EMBL" id="SIO94782.1"/>
    </source>
</evidence>
<protein>
    <submittedName>
        <fullName evidence="2">Baseplate J-like protein</fullName>
    </submittedName>
</protein>
<reference evidence="2 3" key="1">
    <citation type="submission" date="2016-12" db="EMBL/GenBank/DDBJ databases">
        <authorList>
            <person name="Song W.-J."/>
            <person name="Kurnit D.M."/>
        </authorList>
    </citation>
    <scope>NUCLEOTIDE SEQUENCE [LARGE SCALE GENOMIC DNA]</scope>
    <source>
        <strain evidence="2 3">CECT 9026</strain>
    </source>
</reference>
<evidence type="ECO:0000259" key="1">
    <source>
        <dbReference type="Pfam" id="PF26078"/>
    </source>
</evidence>
<dbReference type="Proteomes" id="UP000184774">
    <property type="component" value="Unassembled WGS sequence"/>
</dbReference>
<sequence>MYKSQTLREIIRTIENDIALELNLQALPIIGEERAIAFAVGAAKRDIHDHITWLAQQIVPSAESDEQTIIDAANYEGVPRKQATKATGIARINAPASVASQFIDVTFQHQNGQRFTVLDSQALTENTVQLSIKAESAGSAGNLADEALEISLISPINGSAPTAIITKISGGADTESISELLGRLYFRKQNPPMGGAEHDYVAWATEVGEVTRAWAYSGYHGGATVGLTFVCDNLSNIIPTDTKMNEVDSYIFQHIDPSTGNLVGRPGGIEVITFKLSLKVVQLEIKLTPDTETTRINCLTQLKVLERLYSKPNSTILLSQIRTAIGNASGVEDYICSLSDNITSSEKELITFGEPVWLTA</sequence>
<dbReference type="PANTHER" id="PTHR37829:SF3">
    <property type="entry name" value="PROTEIN JAYE-RELATED"/>
    <property type="match status" value="1"/>
</dbReference>
<accession>A0A1N6M5S3</accession>